<protein>
    <submittedName>
        <fullName evidence="1">Uncharacterized protein</fullName>
    </submittedName>
</protein>
<dbReference type="Proteomes" id="UP000663760">
    <property type="component" value="Chromosome 2"/>
</dbReference>
<organism evidence="1">
    <name type="scientific">Spirodela intermedia</name>
    <name type="common">Intermediate duckweed</name>
    <dbReference type="NCBI Taxonomy" id="51605"/>
    <lineage>
        <taxon>Eukaryota</taxon>
        <taxon>Viridiplantae</taxon>
        <taxon>Streptophyta</taxon>
        <taxon>Embryophyta</taxon>
        <taxon>Tracheophyta</taxon>
        <taxon>Spermatophyta</taxon>
        <taxon>Magnoliopsida</taxon>
        <taxon>Liliopsida</taxon>
        <taxon>Araceae</taxon>
        <taxon>Lemnoideae</taxon>
        <taxon>Spirodela</taxon>
    </lineage>
</organism>
<gene>
    <name evidence="1" type="ORF">SI7747_02002660</name>
    <name evidence="2" type="ORF">SI8410_02002851</name>
</gene>
<proteinExistence type="predicted"/>
<dbReference type="AlphaFoldDB" id="A0A7I8IE95"/>
<name>A0A7I8IE95_SPIIN</name>
<dbReference type="EMBL" id="LR743589">
    <property type="protein sequence ID" value="CAA2616441.1"/>
    <property type="molecule type" value="Genomic_DNA"/>
</dbReference>
<reference evidence="1" key="1">
    <citation type="submission" date="2019-12" db="EMBL/GenBank/DDBJ databases">
        <authorList>
            <person name="Scholz U."/>
            <person name="Mascher M."/>
            <person name="Fiebig A."/>
        </authorList>
    </citation>
    <scope>NUCLEOTIDE SEQUENCE</scope>
</reference>
<accession>A0A7I8IE95</accession>
<keyword evidence="3" id="KW-1185">Reference proteome</keyword>
<sequence>MDFKSPSATAVPLVLSLLSIAFAYVCLCFAANSRFLGLRLSVPDDVVVLLDFCGRPKNRLLP</sequence>
<dbReference type="EMBL" id="LR746265">
    <property type="protein sequence ID" value="CAA7391580.1"/>
    <property type="molecule type" value="Genomic_DNA"/>
</dbReference>
<evidence type="ECO:0000313" key="2">
    <source>
        <dbReference type="EMBL" id="CAA7391580.1"/>
    </source>
</evidence>
<evidence type="ECO:0000313" key="3">
    <source>
        <dbReference type="Proteomes" id="UP000663760"/>
    </source>
</evidence>
<evidence type="ECO:0000313" key="1">
    <source>
        <dbReference type="EMBL" id="CAA2616441.1"/>
    </source>
</evidence>